<name>A0A934NF13_9BACT</name>
<dbReference type="EMBL" id="JAEKNN010000036">
    <property type="protein sequence ID" value="MBJ7609338.1"/>
    <property type="molecule type" value="Genomic_DNA"/>
</dbReference>
<accession>A0A934NF13</accession>
<sequence length="64" mass="6303">MTVFADGTAAPTASNLTFVAGQTVPNLVVAPVGANGKVDLNFDSSSNGGSLQLIADVAGYFVSG</sequence>
<proteinExistence type="predicted"/>
<dbReference type="Proteomes" id="UP000614410">
    <property type="component" value="Unassembled WGS sequence"/>
</dbReference>
<protein>
    <submittedName>
        <fullName evidence="1">N-acetylmuramoyl-L-alanine amidase</fullName>
    </submittedName>
</protein>
<evidence type="ECO:0000313" key="1">
    <source>
        <dbReference type="EMBL" id="MBJ7609338.1"/>
    </source>
</evidence>
<evidence type="ECO:0000313" key="2">
    <source>
        <dbReference type="Proteomes" id="UP000614410"/>
    </source>
</evidence>
<reference evidence="1 2" key="1">
    <citation type="submission" date="2020-10" db="EMBL/GenBank/DDBJ databases">
        <title>Ca. Dormibacterota MAGs.</title>
        <authorList>
            <person name="Montgomery K."/>
        </authorList>
    </citation>
    <scope>NUCLEOTIDE SEQUENCE [LARGE SCALE GENOMIC DNA]</scope>
    <source>
        <strain evidence="1">Mitchell_Peninsula_5</strain>
    </source>
</reference>
<gene>
    <name evidence="1" type="ORF">JF887_07885</name>
</gene>
<comment type="caution">
    <text evidence="1">The sequence shown here is derived from an EMBL/GenBank/DDBJ whole genome shotgun (WGS) entry which is preliminary data.</text>
</comment>
<dbReference type="AlphaFoldDB" id="A0A934NF13"/>
<organism evidence="1 2">
    <name type="scientific">Candidatus Amunia macphersoniae</name>
    <dbReference type="NCBI Taxonomy" id="3127014"/>
    <lineage>
        <taxon>Bacteria</taxon>
        <taxon>Bacillati</taxon>
        <taxon>Candidatus Dormiibacterota</taxon>
        <taxon>Candidatus Dormibacteria</taxon>
        <taxon>Candidatus Aeolococcales</taxon>
        <taxon>Candidatus Aeolococcaceae</taxon>
        <taxon>Candidatus Amunia</taxon>
    </lineage>
</organism>